<dbReference type="GO" id="GO:0008237">
    <property type="term" value="F:metallopeptidase activity"/>
    <property type="evidence" value="ECO:0007669"/>
    <property type="project" value="InterPro"/>
</dbReference>
<gene>
    <name evidence="2" type="ORF">MNBD_GAMMA24-1752</name>
</gene>
<dbReference type="CDD" id="cd20169">
    <property type="entry name" value="Peptidase_M90_mtfA"/>
    <property type="match status" value="1"/>
</dbReference>
<accession>A0A3B1B9L6</accession>
<dbReference type="EMBL" id="UOFZ01000064">
    <property type="protein sequence ID" value="VAX12762.1"/>
    <property type="molecule type" value="Genomic_DNA"/>
</dbReference>
<keyword evidence="1" id="KW-0175">Coiled coil</keyword>
<evidence type="ECO:0000313" key="2">
    <source>
        <dbReference type="EMBL" id="VAX12762.1"/>
    </source>
</evidence>
<evidence type="ECO:0000256" key="1">
    <source>
        <dbReference type="SAM" id="Coils"/>
    </source>
</evidence>
<dbReference type="InterPro" id="IPR024079">
    <property type="entry name" value="MetalloPept_cat_dom_sf"/>
</dbReference>
<dbReference type="Pfam" id="PF06167">
    <property type="entry name" value="Peptidase_M90"/>
    <property type="match status" value="1"/>
</dbReference>
<dbReference type="InterPro" id="IPR010384">
    <property type="entry name" value="MtfA_fam"/>
</dbReference>
<protein>
    <submittedName>
        <fullName evidence="2">Inner membrane protein</fullName>
    </submittedName>
</protein>
<feature type="coiled-coil region" evidence="1">
    <location>
        <begin position="184"/>
        <end position="211"/>
    </location>
</feature>
<dbReference type="GO" id="GO:0004177">
    <property type="term" value="F:aminopeptidase activity"/>
    <property type="evidence" value="ECO:0007669"/>
    <property type="project" value="TreeGrafter"/>
</dbReference>
<dbReference type="SUPFAM" id="SSF55486">
    <property type="entry name" value="Metalloproteases ('zincins'), catalytic domain"/>
    <property type="match status" value="1"/>
</dbReference>
<proteinExistence type="predicted"/>
<dbReference type="AlphaFoldDB" id="A0A3B1B9L6"/>
<dbReference type="PANTHER" id="PTHR30164:SF2">
    <property type="entry name" value="PROTEIN MTFA"/>
    <property type="match status" value="1"/>
</dbReference>
<name>A0A3B1B9L6_9ZZZZ</name>
<dbReference type="Gene3D" id="3.40.390.10">
    <property type="entry name" value="Collagenase (Catalytic Domain)"/>
    <property type="match status" value="1"/>
</dbReference>
<organism evidence="2">
    <name type="scientific">hydrothermal vent metagenome</name>
    <dbReference type="NCBI Taxonomy" id="652676"/>
    <lineage>
        <taxon>unclassified sequences</taxon>
        <taxon>metagenomes</taxon>
        <taxon>ecological metagenomes</taxon>
    </lineage>
</organism>
<dbReference type="GO" id="GO:0005829">
    <property type="term" value="C:cytosol"/>
    <property type="evidence" value="ECO:0007669"/>
    <property type="project" value="TreeGrafter"/>
</dbReference>
<dbReference type="InterPro" id="IPR042252">
    <property type="entry name" value="MtfA_N"/>
</dbReference>
<dbReference type="PANTHER" id="PTHR30164">
    <property type="entry name" value="MTFA PEPTIDASE"/>
    <property type="match status" value="1"/>
</dbReference>
<dbReference type="Gene3D" id="1.10.472.150">
    <property type="entry name" value="Glucose-regulated metallo-peptidase M90, N-terminal domain"/>
    <property type="match status" value="1"/>
</dbReference>
<sequence>MRSFARYHILRVLREHSIADETWHGISQRLPLLLPLSATERARLRELVTLFLHQKDFTGVQGLAIDDEIRITIAAQACLEILELGLDAFAGWVEIVVYPGAFQVAHETLDDAGVVHQQDSALSGESWSRGPVILSWQDVQQDSFNLHPGHNVVLHEFAHKLDMLNQRANGMPPLHPDMSIRDWTNALSQAYENLQRRLEHHKATINAYAATSPAEFFAVICEYFFTAPEILWQHCPDVYRQLQAWFKQDPLARKQLN</sequence>
<reference evidence="2" key="1">
    <citation type="submission" date="2018-06" db="EMBL/GenBank/DDBJ databases">
        <authorList>
            <person name="Zhirakovskaya E."/>
        </authorList>
    </citation>
    <scope>NUCLEOTIDE SEQUENCE</scope>
</reference>